<organism evidence="1 2">
    <name type="scientific">Pseudogymnoascus verrucosus</name>
    <dbReference type="NCBI Taxonomy" id="342668"/>
    <lineage>
        <taxon>Eukaryota</taxon>
        <taxon>Fungi</taxon>
        <taxon>Dikarya</taxon>
        <taxon>Ascomycota</taxon>
        <taxon>Pezizomycotina</taxon>
        <taxon>Leotiomycetes</taxon>
        <taxon>Thelebolales</taxon>
        <taxon>Thelebolaceae</taxon>
        <taxon>Pseudogymnoascus</taxon>
    </lineage>
</organism>
<name>A0A1B8GXB8_9PEZI</name>
<protein>
    <submittedName>
        <fullName evidence="1">Uncharacterized protein</fullName>
    </submittedName>
</protein>
<dbReference type="Proteomes" id="UP000091956">
    <property type="component" value="Unassembled WGS sequence"/>
</dbReference>
<evidence type="ECO:0000313" key="2">
    <source>
        <dbReference type="Proteomes" id="UP000091956"/>
    </source>
</evidence>
<proteinExistence type="predicted"/>
<reference evidence="1 2" key="1">
    <citation type="submission" date="2016-03" db="EMBL/GenBank/DDBJ databases">
        <title>Comparative genomics of Pseudogymnoascus destructans, the fungus causing white-nose syndrome of bats.</title>
        <authorList>
            <person name="Palmer J.M."/>
            <person name="Drees K.P."/>
            <person name="Foster J.T."/>
            <person name="Lindner D.L."/>
        </authorList>
    </citation>
    <scope>NUCLEOTIDE SEQUENCE [LARGE SCALE GENOMIC DNA]</scope>
    <source>
        <strain evidence="1 2">UAMH 10579</strain>
    </source>
</reference>
<reference evidence="2" key="2">
    <citation type="journal article" date="2018" name="Nat. Commun.">
        <title>Extreme sensitivity to ultraviolet light in the fungal pathogen causing white-nose syndrome of bats.</title>
        <authorList>
            <person name="Palmer J.M."/>
            <person name="Drees K.P."/>
            <person name="Foster J.T."/>
            <person name="Lindner D.L."/>
        </authorList>
    </citation>
    <scope>NUCLEOTIDE SEQUENCE [LARGE SCALE GENOMIC DNA]</scope>
    <source>
        <strain evidence="2">UAMH 10579</strain>
    </source>
</reference>
<dbReference type="EMBL" id="KV460209">
    <property type="protein sequence ID" value="OBU00478.1"/>
    <property type="molecule type" value="Genomic_DNA"/>
</dbReference>
<dbReference type="AlphaFoldDB" id="A0A1B8GXB8"/>
<sequence length="238" mass="25587">MHTYEEQLASSSGGNAELATERINSEGINAGSPNDCVKMKPPTMILENHNATKSNRRTLTDPHPSCNLTKLRSSSMTDQYGEACEGGLYRPAQPNVVKVKNAGTQTEITDWDTDQFAIITDDEDEEDEGVQIEEVEFASRRNSIGNLGLGAAGGEPVGGVPATVMDVLDGINAEYEIVVDANAENLDFLAGRTVRKRNSDAAMSGALQPNGKRKVKEALVELEEGACGQQPAMKKKSF</sequence>
<evidence type="ECO:0000313" key="1">
    <source>
        <dbReference type="EMBL" id="OBU00478.1"/>
    </source>
</evidence>
<accession>A0A1B8GXB8</accession>
<gene>
    <name evidence="1" type="ORF">VE01_01517</name>
</gene>
<dbReference type="OrthoDB" id="3438650at2759"/>
<keyword evidence="2" id="KW-1185">Reference proteome</keyword>
<dbReference type="GeneID" id="28834903"/>
<dbReference type="RefSeq" id="XP_018134210.1">
    <property type="nucleotide sequence ID" value="XM_018271038.2"/>
</dbReference>